<dbReference type="EMBL" id="JACHVB010000012">
    <property type="protein sequence ID" value="MBC2592867.1"/>
    <property type="molecule type" value="Genomic_DNA"/>
</dbReference>
<evidence type="ECO:0000256" key="1">
    <source>
        <dbReference type="SAM" id="MobiDB-lite"/>
    </source>
</evidence>
<name>A0A842HB60_9BACT</name>
<evidence type="ECO:0000313" key="3">
    <source>
        <dbReference type="Proteomes" id="UP000546464"/>
    </source>
</evidence>
<accession>A0A842HB60</accession>
<sequence>MSTTTMRITSEALALPEDERLQVFLQLASSLPNEKAQLAESARRAREMSSGKVVPMTEEEFGGKMNALKEQFRKQA</sequence>
<gene>
    <name evidence="2" type="ORF">H5P28_01205</name>
</gene>
<dbReference type="RefSeq" id="WP_185673881.1">
    <property type="nucleotide sequence ID" value="NZ_JACHVB010000012.1"/>
</dbReference>
<reference evidence="2 3" key="1">
    <citation type="submission" date="2020-07" db="EMBL/GenBank/DDBJ databases">
        <authorList>
            <person name="Feng X."/>
        </authorList>
    </citation>
    <scope>NUCLEOTIDE SEQUENCE [LARGE SCALE GENOMIC DNA]</scope>
    <source>
        <strain evidence="2 3">JCM31066</strain>
    </source>
</reference>
<dbReference type="Proteomes" id="UP000546464">
    <property type="component" value="Unassembled WGS sequence"/>
</dbReference>
<proteinExistence type="predicted"/>
<evidence type="ECO:0000313" key="2">
    <source>
        <dbReference type="EMBL" id="MBC2592867.1"/>
    </source>
</evidence>
<dbReference type="AlphaFoldDB" id="A0A842HB60"/>
<comment type="caution">
    <text evidence="2">The sequence shown here is derived from an EMBL/GenBank/DDBJ whole genome shotgun (WGS) entry which is preliminary data.</text>
</comment>
<protein>
    <submittedName>
        <fullName evidence="2">Uncharacterized protein</fullName>
    </submittedName>
</protein>
<organism evidence="2 3">
    <name type="scientific">Ruficoccus amylovorans</name>
    <dbReference type="NCBI Taxonomy" id="1804625"/>
    <lineage>
        <taxon>Bacteria</taxon>
        <taxon>Pseudomonadati</taxon>
        <taxon>Verrucomicrobiota</taxon>
        <taxon>Opitutia</taxon>
        <taxon>Puniceicoccales</taxon>
        <taxon>Cerasicoccaceae</taxon>
        <taxon>Ruficoccus</taxon>
    </lineage>
</organism>
<feature type="region of interest" description="Disordered" evidence="1">
    <location>
        <begin position="41"/>
        <end position="65"/>
    </location>
</feature>
<keyword evidence="3" id="KW-1185">Reference proteome</keyword>